<dbReference type="RefSeq" id="WP_258385537.1">
    <property type="nucleotide sequence ID" value="NZ_CP091430.1"/>
</dbReference>
<evidence type="ECO:0000313" key="3">
    <source>
        <dbReference type="EMBL" id="UVI29448.1"/>
    </source>
</evidence>
<evidence type="ECO:0000313" key="4">
    <source>
        <dbReference type="Proteomes" id="UP001057877"/>
    </source>
</evidence>
<name>A0ABY5S9Q4_9BACL</name>
<gene>
    <name evidence="3" type="ORF">L1F29_29185</name>
</gene>
<dbReference type="InterPro" id="IPR029063">
    <property type="entry name" value="SAM-dependent_MTases_sf"/>
</dbReference>
<keyword evidence="3" id="KW-0489">Methyltransferase</keyword>
<dbReference type="GO" id="GO:0008168">
    <property type="term" value="F:methyltransferase activity"/>
    <property type="evidence" value="ECO:0007669"/>
    <property type="project" value="UniProtKB-KW"/>
</dbReference>
<dbReference type="Gene3D" id="2.20.25.110">
    <property type="entry name" value="S-adenosyl-L-methionine-dependent methyltransferases"/>
    <property type="match status" value="1"/>
</dbReference>
<organism evidence="3 4">
    <name type="scientific">Paenibacillus spongiae</name>
    <dbReference type="NCBI Taxonomy" id="2909671"/>
    <lineage>
        <taxon>Bacteria</taxon>
        <taxon>Bacillati</taxon>
        <taxon>Bacillota</taxon>
        <taxon>Bacilli</taxon>
        <taxon>Bacillales</taxon>
        <taxon>Paenibacillaceae</taxon>
        <taxon>Paenibacillus</taxon>
    </lineage>
</organism>
<dbReference type="CDD" id="cd02440">
    <property type="entry name" value="AdoMet_MTases"/>
    <property type="match status" value="1"/>
</dbReference>
<reference evidence="3" key="1">
    <citation type="submission" date="2022-01" db="EMBL/GenBank/DDBJ databases">
        <title>Paenibacillus spongiae sp. nov., isolated from marine sponge.</title>
        <authorList>
            <person name="Li Z."/>
            <person name="Zhang M."/>
        </authorList>
    </citation>
    <scope>NUCLEOTIDE SEQUENCE</scope>
    <source>
        <strain evidence="3">PHS-Z3</strain>
    </source>
</reference>
<keyword evidence="1" id="KW-0808">Transferase</keyword>
<dbReference type="PANTHER" id="PTHR43861">
    <property type="entry name" value="TRANS-ACONITATE 2-METHYLTRANSFERASE-RELATED"/>
    <property type="match status" value="1"/>
</dbReference>
<feature type="domain" description="Methyltransferase" evidence="2">
    <location>
        <begin position="43"/>
        <end position="137"/>
    </location>
</feature>
<proteinExistence type="predicted"/>
<protein>
    <submittedName>
        <fullName evidence="3">Class I SAM-dependent methyltransferase</fullName>
    </submittedName>
</protein>
<dbReference type="EMBL" id="CP091430">
    <property type="protein sequence ID" value="UVI29448.1"/>
    <property type="molecule type" value="Genomic_DNA"/>
</dbReference>
<dbReference type="GO" id="GO:0032259">
    <property type="term" value="P:methylation"/>
    <property type="evidence" value="ECO:0007669"/>
    <property type="project" value="UniProtKB-KW"/>
</dbReference>
<evidence type="ECO:0000259" key="2">
    <source>
        <dbReference type="Pfam" id="PF13649"/>
    </source>
</evidence>
<accession>A0ABY5S9Q4</accession>
<dbReference type="Gene3D" id="3.40.50.150">
    <property type="entry name" value="Vaccinia Virus protein VP39"/>
    <property type="match status" value="1"/>
</dbReference>
<dbReference type="SUPFAM" id="SSF53335">
    <property type="entry name" value="S-adenosyl-L-methionine-dependent methyltransferases"/>
    <property type="match status" value="1"/>
</dbReference>
<sequence>MLDTNGNYRGYVAETYDIWWNGDTFFDTQFYKRLMDEVPGMALEIGCGTGRLLLPYLSEGYEVEGVDCSDEMLDSCRKKAAEKDLSPVLYRQYMQELDLPKKYSTIFIPLASFMLVADRNEAMQALSKLYAHLEEGGQVIIPLFIPQNANKKEWTAAHSGKRHDGSDILVSSTSSIHLHEQVQTKIERYEIIQGHSLVETKFYTMKLRWYYKYEFTMMLEKFGFHDISIYGGYDGQPMNDDQTFFIFRARKQHG</sequence>
<dbReference type="InterPro" id="IPR041698">
    <property type="entry name" value="Methyltransf_25"/>
</dbReference>
<dbReference type="Proteomes" id="UP001057877">
    <property type="component" value="Chromosome"/>
</dbReference>
<keyword evidence="4" id="KW-1185">Reference proteome</keyword>
<dbReference type="Pfam" id="PF13649">
    <property type="entry name" value="Methyltransf_25"/>
    <property type="match status" value="1"/>
</dbReference>
<evidence type="ECO:0000256" key="1">
    <source>
        <dbReference type="ARBA" id="ARBA00022679"/>
    </source>
</evidence>